<evidence type="ECO:0000313" key="1">
    <source>
        <dbReference type="EMBL" id="SSY93964.1"/>
    </source>
</evidence>
<dbReference type="Proteomes" id="UP000253728">
    <property type="component" value="Unassembled WGS sequence"/>
</dbReference>
<dbReference type="Pfam" id="PF10123">
    <property type="entry name" value="Mu-like_Pro"/>
    <property type="match status" value="1"/>
</dbReference>
<proteinExistence type="predicted"/>
<dbReference type="AlphaFoldDB" id="A0A336N741"/>
<accession>A0A336N741</accession>
<evidence type="ECO:0000313" key="2">
    <source>
        <dbReference type="Proteomes" id="UP000253728"/>
    </source>
</evidence>
<sequence>MKTTNHPIAVLTAQINKTSADGWQQLLPKGEFRSRDGSPHDVPHWYIDETIAKRLIARLRALKQDALVDYEHETILKAKKAKAREKCLPPGGLMQMKSSGLTITSVKACGLSRAGRQKPMTTSKTANLLFKRRI</sequence>
<name>A0A336N741_AGGAP</name>
<dbReference type="EMBL" id="UFSP01000001">
    <property type="protein sequence ID" value="SSY93964.1"/>
    <property type="molecule type" value="Genomic_DNA"/>
</dbReference>
<organism evidence="1 2">
    <name type="scientific">Aggregatibacter aphrophilus</name>
    <name type="common">Haemophilus aphrophilus</name>
    <dbReference type="NCBI Taxonomy" id="732"/>
    <lineage>
        <taxon>Bacteria</taxon>
        <taxon>Pseudomonadati</taxon>
        <taxon>Pseudomonadota</taxon>
        <taxon>Gammaproteobacteria</taxon>
        <taxon>Pasteurellales</taxon>
        <taxon>Pasteurellaceae</taxon>
        <taxon>Aggregatibacter</taxon>
    </lineage>
</organism>
<protein>
    <submittedName>
        <fullName evidence="1">Mu-like prophage I protein</fullName>
    </submittedName>
</protein>
<gene>
    <name evidence="1" type="ORF">NCTC5908_00634</name>
</gene>
<dbReference type="InterPro" id="IPR012106">
    <property type="entry name" value="Phage_Mu_Gp1"/>
</dbReference>
<reference evidence="1 2" key="1">
    <citation type="submission" date="2018-06" db="EMBL/GenBank/DDBJ databases">
        <authorList>
            <consortium name="Pathogen Informatics"/>
            <person name="Doyle S."/>
        </authorList>
    </citation>
    <scope>NUCLEOTIDE SEQUENCE [LARGE SCALE GENOMIC DNA]</scope>
    <source>
        <strain evidence="1 2">NCTC5908</strain>
    </source>
</reference>